<accession>A0A0C2WFZ8</accession>
<reference evidence="3" key="2">
    <citation type="submission" date="2015-01" db="EMBL/GenBank/DDBJ databases">
        <title>Evolutionary Origins and Diversification of the Mycorrhizal Mutualists.</title>
        <authorList>
            <consortium name="DOE Joint Genome Institute"/>
            <consortium name="Mycorrhizal Genomics Consortium"/>
            <person name="Kohler A."/>
            <person name="Kuo A."/>
            <person name="Nagy L.G."/>
            <person name="Floudas D."/>
            <person name="Copeland A."/>
            <person name="Barry K.W."/>
            <person name="Cichocki N."/>
            <person name="Veneault-Fourrey C."/>
            <person name="LaButti K."/>
            <person name="Lindquist E.A."/>
            <person name="Lipzen A."/>
            <person name="Lundell T."/>
            <person name="Morin E."/>
            <person name="Murat C."/>
            <person name="Riley R."/>
            <person name="Ohm R."/>
            <person name="Sun H."/>
            <person name="Tunlid A."/>
            <person name="Henrissat B."/>
            <person name="Grigoriev I.V."/>
            <person name="Hibbett D.S."/>
            <person name="Martin F."/>
        </authorList>
    </citation>
    <scope>NUCLEOTIDE SEQUENCE [LARGE SCALE GENOMIC DNA]</scope>
    <source>
        <strain evidence="3">MAFF 305830</strain>
    </source>
</reference>
<name>A0A0C2WFZ8_SERVB</name>
<dbReference type="Pfam" id="PF18022">
    <property type="entry name" value="Lectin_C_term"/>
    <property type="match status" value="1"/>
</dbReference>
<gene>
    <name evidence="2" type="ORF">M408DRAFT_331261</name>
</gene>
<dbReference type="InterPro" id="IPR038765">
    <property type="entry name" value="Papain-like_cys_pep_sf"/>
</dbReference>
<dbReference type="STRING" id="933852.A0A0C2WFZ8"/>
<dbReference type="Pfam" id="PF14200">
    <property type="entry name" value="RicinB_lectin_2"/>
    <property type="match status" value="1"/>
</dbReference>
<dbReference type="AlphaFoldDB" id="A0A0C2WFZ8"/>
<dbReference type="PROSITE" id="PS50231">
    <property type="entry name" value="RICIN_B_LECTIN"/>
    <property type="match status" value="1"/>
</dbReference>
<keyword evidence="3" id="KW-1185">Reference proteome</keyword>
<organism evidence="2 3">
    <name type="scientific">Serendipita vermifera MAFF 305830</name>
    <dbReference type="NCBI Taxonomy" id="933852"/>
    <lineage>
        <taxon>Eukaryota</taxon>
        <taxon>Fungi</taxon>
        <taxon>Dikarya</taxon>
        <taxon>Basidiomycota</taxon>
        <taxon>Agaricomycotina</taxon>
        <taxon>Agaricomycetes</taxon>
        <taxon>Sebacinales</taxon>
        <taxon>Serendipitaceae</taxon>
        <taxon>Serendipita</taxon>
    </lineage>
</organism>
<proteinExistence type="predicted"/>
<feature type="domain" description="Ricin B lectin" evidence="1">
    <location>
        <begin position="152"/>
        <end position="294"/>
    </location>
</feature>
<dbReference type="Gene3D" id="3.30.460.70">
    <property type="match status" value="1"/>
</dbReference>
<dbReference type="SUPFAM" id="SSF54001">
    <property type="entry name" value="Cysteine proteinases"/>
    <property type="match status" value="1"/>
</dbReference>
<dbReference type="InterPro" id="IPR000772">
    <property type="entry name" value="Ricin_B_lectin"/>
</dbReference>
<reference evidence="2 3" key="1">
    <citation type="submission" date="2014-04" db="EMBL/GenBank/DDBJ databases">
        <authorList>
            <consortium name="DOE Joint Genome Institute"/>
            <person name="Kuo A."/>
            <person name="Zuccaro A."/>
            <person name="Kohler A."/>
            <person name="Nagy L.G."/>
            <person name="Floudas D."/>
            <person name="Copeland A."/>
            <person name="Barry K.W."/>
            <person name="Cichocki N."/>
            <person name="Veneault-Fourrey C."/>
            <person name="LaButti K."/>
            <person name="Lindquist E.A."/>
            <person name="Lipzen A."/>
            <person name="Lundell T."/>
            <person name="Morin E."/>
            <person name="Murat C."/>
            <person name="Sun H."/>
            <person name="Tunlid A."/>
            <person name="Henrissat B."/>
            <person name="Grigoriev I.V."/>
            <person name="Hibbett D.S."/>
            <person name="Martin F."/>
            <person name="Nordberg H.P."/>
            <person name="Cantor M.N."/>
            <person name="Hua S.X."/>
        </authorList>
    </citation>
    <scope>NUCLEOTIDE SEQUENCE [LARGE SCALE GENOMIC DNA]</scope>
    <source>
        <strain evidence="2 3">MAFF 305830</strain>
    </source>
</reference>
<protein>
    <submittedName>
        <fullName evidence="2">Carbohydrate-binding module family 13 protein</fullName>
    </submittedName>
</protein>
<dbReference type="EMBL" id="KN824315">
    <property type="protein sequence ID" value="KIM25353.1"/>
    <property type="molecule type" value="Genomic_DNA"/>
</dbReference>
<dbReference type="Proteomes" id="UP000054097">
    <property type="component" value="Unassembled WGS sequence"/>
</dbReference>
<dbReference type="SUPFAM" id="SSF50370">
    <property type="entry name" value="Ricin B-like lectins"/>
    <property type="match status" value="1"/>
</dbReference>
<evidence type="ECO:0000313" key="3">
    <source>
        <dbReference type="Proteomes" id="UP000054097"/>
    </source>
</evidence>
<sequence length="429" mass="47701">MSSTFVSGFKVVYGDEPNSKPSNVITDVSGNGEDINKYYAGRYVWIVPITTDAGNAACTGFKVDIQSDANPNYDNLAEGTDGDHRYLIPIIDCTTNKKITEIRLMRSSSSVSKLPSGYSGMTSDINAGRYKKSDYLYVIWKTTEFDTTTLSDGVYVISNRGTGTVVDLLGGYVENGTKIQGWANSPTNYGHFNQTWCIKQNPGQRCYTIRNIRSNVCMDLAGGSAADGTPVHGYEANDSDAQNWYIEGNNQTGYSIFNRGSNTALDLYTSNSENGTPIIGYKSHGGANQLWFFERRSRSVTEVRTILQASQTQAFSSYSVEKLCIICPQEVIDTVWRNQGLQNRESRPELYDSDYFAFQMKGAMCDWVQDNLRAPVGLLFGVMFGENNNGEKHAYNWSLNQDLTAVTFFEPQNGLVSTTSDYVAYFIVY</sequence>
<dbReference type="SMART" id="SM00458">
    <property type="entry name" value="RICIN"/>
    <property type="match status" value="1"/>
</dbReference>
<evidence type="ECO:0000313" key="2">
    <source>
        <dbReference type="EMBL" id="KIM25353.1"/>
    </source>
</evidence>
<dbReference type="CDD" id="cd23416">
    <property type="entry name" value="beta-trefoil_Ricin_MOA-like"/>
    <property type="match status" value="1"/>
</dbReference>
<dbReference type="OrthoDB" id="1046782at2759"/>
<evidence type="ECO:0000259" key="1">
    <source>
        <dbReference type="SMART" id="SM00458"/>
    </source>
</evidence>
<dbReference type="Gene3D" id="2.80.10.50">
    <property type="match status" value="2"/>
</dbReference>
<dbReference type="InterPro" id="IPR035992">
    <property type="entry name" value="Ricin_B-like_lectins"/>
</dbReference>
<dbReference type="HOGENOM" id="CLU_639624_0_0_1"/>